<dbReference type="SUPFAM" id="SSF88946">
    <property type="entry name" value="Sigma2 domain of RNA polymerase sigma factors"/>
    <property type="match status" value="1"/>
</dbReference>
<proteinExistence type="inferred from homology"/>
<keyword evidence="4" id="KW-0804">Transcription</keyword>
<reference evidence="6 7" key="1">
    <citation type="submission" date="2019-03" db="EMBL/GenBank/DDBJ databases">
        <title>Genomic Encyclopedia of Type Strains, Phase IV (KMG-IV): sequencing the most valuable type-strain genomes for metagenomic binning, comparative biology and taxonomic classification.</title>
        <authorList>
            <person name="Goeker M."/>
        </authorList>
    </citation>
    <scope>NUCLEOTIDE SEQUENCE [LARGE SCALE GENOMIC DNA]</scope>
    <source>
        <strain evidence="6 7">DSM 21667</strain>
    </source>
</reference>
<dbReference type="PANTHER" id="PTHR43133">
    <property type="entry name" value="RNA POLYMERASE ECF-TYPE SIGMA FACTO"/>
    <property type="match status" value="1"/>
</dbReference>
<dbReference type="AlphaFoldDB" id="A0A4R6YPF1"/>
<gene>
    <name evidence="6" type="ORF">DFR29_116171</name>
</gene>
<dbReference type="InterPro" id="IPR053812">
    <property type="entry name" value="HTH_Sigma70_ECF-like"/>
</dbReference>
<evidence type="ECO:0000313" key="7">
    <source>
        <dbReference type="Proteomes" id="UP000295293"/>
    </source>
</evidence>
<dbReference type="NCBIfam" id="TIGR02999">
    <property type="entry name" value="Sig-70_X6"/>
    <property type="match status" value="1"/>
</dbReference>
<dbReference type="InterPro" id="IPR036388">
    <property type="entry name" value="WH-like_DNA-bd_sf"/>
</dbReference>
<keyword evidence="3" id="KW-0731">Sigma factor</keyword>
<name>A0A4R6YPF1_9GAMM</name>
<dbReference type="EMBL" id="SNZH01000016">
    <property type="protein sequence ID" value="TDR39467.1"/>
    <property type="molecule type" value="Genomic_DNA"/>
</dbReference>
<dbReference type="Gene3D" id="1.10.1740.10">
    <property type="match status" value="1"/>
</dbReference>
<dbReference type="OrthoDB" id="6023540at2"/>
<dbReference type="InterPro" id="IPR039425">
    <property type="entry name" value="RNA_pol_sigma-70-like"/>
</dbReference>
<evidence type="ECO:0000256" key="2">
    <source>
        <dbReference type="ARBA" id="ARBA00023015"/>
    </source>
</evidence>
<evidence type="ECO:0000259" key="5">
    <source>
        <dbReference type="Pfam" id="PF07638"/>
    </source>
</evidence>
<dbReference type="Proteomes" id="UP000295293">
    <property type="component" value="Unassembled WGS sequence"/>
</dbReference>
<dbReference type="InterPro" id="IPR013325">
    <property type="entry name" value="RNA_pol_sigma_r2"/>
</dbReference>
<comment type="similarity">
    <text evidence="1">Belongs to the sigma-70 factor family. ECF subfamily.</text>
</comment>
<dbReference type="PANTHER" id="PTHR43133:SF39">
    <property type="entry name" value="SIMILAR TO RNA POLYMERASE SIGMA-E FACTOR"/>
    <property type="match status" value="1"/>
</dbReference>
<dbReference type="RefSeq" id="WP_133820932.1">
    <property type="nucleotide sequence ID" value="NZ_SNZH01000016.1"/>
</dbReference>
<feature type="domain" description="RNA polymerase sigma-70 ECF-like HTH" evidence="5">
    <location>
        <begin position="16"/>
        <end position="194"/>
    </location>
</feature>
<evidence type="ECO:0000256" key="4">
    <source>
        <dbReference type="ARBA" id="ARBA00023163"/>
    </source>
</evidence>
<evidence type="ECO:0000256" key="1">
    <source>
        <dbReference type="ARBA" id="ARBA00010641"/>
    </source>
</evidence>
<dbReference type="GO" id="GO:0006352">
    <property type="term" value="P:DNA-templated transcription initiation"/>
    <property type="evidence" value="ECO:0007669"/>
    <property type="project" value="InterPro"/>
</dbReference>
<dbReference type="GO" id="GO:0016987">
    <property type="term" value="F:sigma factor activity"/>
    <property type="evidence" value="ECO:0007669"/>
    <property type="project" value="UniProtKB-KW"/>
</dbReference>
<keyword evidence="2" id="KW-0805">Transcription regulation</keyword>
<comment type="caution">
    <text evidence="6">The sequence shown here is derived from an EMBL/GenBank/DDBJ whole genome shotgun (WGS) entry which is preliminary data.</text>
</comment>
<evidence type="ECO:0000256" key="3">
    <source>
        <dbReference type="ARBA" id="ARBA00023082"/>
    </source>
</evidence>
<dbReference type="InterPro" id="IPR011517">
    <property type="entry name" value="RNA_pol_sigma70_ECF-like"/>
</dbReference>
<keyword evidence="7" id="KW-1185">Reference proteome</keyword>
<protein>
    <submittedName>
        <fullName evidence="6">RNA polymerase sigma factor (TIGR02999 family)</fullName>
    </submittedName>
</protein>
<dbReference type="Pfam" id="PF07638">
    <property type="entry name" value="Sigma70_ECF"/>
    <property type="match status" value="1"/>
</dbReference>
<sequence length="197" mass="21684">MDHKPAQPCTPDETGAITQLLTRWRAGDSAAESALVEAVYPLLQALARRSLRGAAITLSPTELVHESYLRLFAAHDADYNHRRHFYAVAALTIRNVLVDICRERQAQKRGGGLERVTLAAIDDLPTAPEGIGLLDVDRLLTQLARIDSRAAKLVELRFFAGLSIHEAADTAGYSASTAKRCWQFARAWLHEQLADTA</sequence>
<accession>A0A4R6YPF1</accession>
<dbReference type="InterPro" id="IPR014284">
    <property type="entry name" value="RNA_pol_sigma-70_dom"/>
</dbReference>
<dbReference type="InterPro" id="IPR013324">
    <property type="entry name" value="RNA_pol_sigma_r3/r4-like"/>
</dbReference>
<evidence type="ECO:0000313" key="6">
    <source>
        <dbReference type="EMBL" id="TDR39467.1"/>
    </source>
</evidence>
<dbReference type="NCBIfam" id="TIGR02937">
    <property type="entry name" value="sigma70-ECF"/>
    <property type="match status" value="1"/>
</dbReference>
<organism evidence="6 7">
    <name type="scientific">Tahibacter aquaticus</name>
    <dbReference type="NCBI Taxonomy" id="520092"/>
    <lineage>
        <taxon>Bacteria</taxon>
        <taxon>Pseudomonadati</taxon>
        <taxon>Pseudomonadota</taxon>
        <taxon>Gammaproteobacteria</taxon>
        <taxon>Lysobacterales</taxon>
        <taxon>Rhodanobacteraceae</taxon>
        <taxon>Tahibacter</taxon>
    </lineage>
</organism>
<dbReference type="Gene3D" id="1.10.10.10">
    <property type="entry name" value="Winged helix-like DNA-binding domain superfamily/Winged helix DNA-binding domain"/>
    <property type="match status" value="1"/>
</dbReference>
<dbReference type="SUPFAM" id="SSF88659">
    <property type="entry name" value="Sigma3 and sigma4 domains of RNA polymerase sigma factors"/>
    <property type="match status" value="1"/>
</dbReference>